<reference evidence="3 4" key="1">
    <citation type="submission" date="2017-03" db="EMBL/GenBank/DDBJ databases">
        <title>Genome of the blue death feigning beetle - Asbolus verrucosus.</title>
        <authorList>
            <person name="Rider S.D."/>
        </authorList>
    </citation>
    <scope>NUCLEOTIDE SEQUENCE [LARGE SCALE GENOMIC DNA]</scope>
    <source>
        <strain evidence="3">Butters</strain>
        <tissue evidence="3">Head and leg muscle</tissue>
    </source>
</reference>
<dbReference type="GO" id="GO:0006508">
    <property type="term" value="P:proteolysis"/>
    <property type="evidence" value="ECO:0007669"/>
    <property type="project" value="TreeGrafter"/>
</dbReference>
<dbReference type="AlphaFoldDB" id="A0A482V932"/>
<sequence length="223" mass="24920">MSHKNLKTVVYCNALRYSENIAEDWDFLWKEFGNTRLATEQATILPALGCTTDKTILTDYLHKSINTTTGIRPQDALSVFSAVYSSNPEGVDIALEFLIEHHNKISDYYGTMNSLSSLITGLGNRFTRQEQIDKLKNFIDTTTDLPESLKTSAQIALDTAAANLKFITKFENELRTYFKVESTTTTTTPVSTTTTTVTTTTDNSNSALSLEVQVTLYLSVHYQ</sequence>
<feature type="domain" description="ERAP1-like C-terminal" evidence="2">
    <location>
        <begin position="3"/>
        <end position="160"/>
    </location>
</feature>
<protein>
    <submittedName>
        <fullName evidence="3">ERAP1 C domain containing protein</fullName>
    </submittedName>
</protein>
<dbReference type="Pfam" id="PF11838">
    <property type="entry name" value="ERAP1_C"/>
    <property type="match status" value="1"/>
</dbReference>
<dbReference type="PANTHER" id="PTHR11533:SF301">
    <property type="entry name" value="AMINOPEPTIDASE"/>
    <property type="match status" value="1"/>
</dbReference>
<dbReference type="EMBL" id="QDEB01125674">
    <property type="protein sequence ID" value="RZB39724.1"/>
    <property type="molecule type" value="Genomic_DNA"/>
</dbReference>
<dbReference type="GO" id="GO:0016020">
    <property type="term" value="C:membrane"/>
    <property type="evidence" value="ECO:0007669"/>
    <property type="project" value="TreeGrafter"/>
</dbReference>
<dbReference type="GO" id="GO:0070006">
    <property type="term" value="F:metalloaminopeptidase activity"/>
    <property type="evidence" value="ECO:0007669"/>
    <property type="project" value="TreeGrafter"/>
</dbReference>
<dbReference type="InterPro" id="IPR050344">
    <property type="entry name" value="Peptidase_M1_aminopeptidases"/>
</dbReference>
<dbReference type="Proteomes" id="UP000292052">
    <property type="component" value="Unassembled WGS sequence"/>
</dbReference>
<dbReference type="GO" id="GO:0008270">
    <property type="term" value="F:zinc ion binding"/>
    <property type="evidence" value="ECO:0007669"/>
    <property type="project" value="TreeGrafter"/>
</dbReference>
<dbReference type="Gene3D" id="1.25.50.20">
    <property type="match status" value="1"/>
</dbReference>
<gene>
    <name evidence="3" type="ORF">BDFB_009958</name>
</gene>
<evidence type="ECO:0000259" key="2">
    <source>
        <dbReference type="Pfam" id="PF11838"/>
    </source>
</evidence>
<comment type="similarity">
    <text evidence="1">Belongs to the peptidase M1 family.</text>
</comment>
<accession>A0A482V932</accession>
<dbReference type="GO" id="GO:0005737">
    <property type="term" value="C:cytoplasm"/>
    <property type="evidence" value="ECO:0007669"/>
    <property type="project" value="TreeGrafter"/>
</dbReference>
<evidence type="ECO:0000313" key="3">
    <source>
        <dbReference type="EMBL" id="RZB39724.1"/>
    </source>
</evidence>
<dbReference type="GO" id="GO:0042277">
    <property type="term" value="F:peptide binding"/>
    <property type="evidence" value="ECO:0007669"/>
    <property type="project" value="TreeGrafter"/>
</dbReference>
<name>A0A482V932_ASBVE</name>
<dbReference type="GO" id="GO:0043171">
    <property type="term" value="P:peptide catabolic process"/>
    <property type="evidence" value="ECO:0007669"/>
    <property type="project" value="TreeGrafter"/>
</dbReference>
<dbReference type="OrthoDB" id="10031169at2759"/>
<comment type="caution">
    <text evidence="3">The sequence shown here is derived from an EMBL/GenBank/DDBJ whole genome shotgun (WGS) entry which is preliminary data.</text>
</comment>
<keyword evidence="4" id="KW-1185">Reference proteome</keyword>
<evidence type="ECO:0000256" key="1">
    <source>
        <dbReference type="ARBA" id="ARBA00010136"/>
    </source>
</evidence>
<dbReference type="InterPro" id="IPR024571">
    <property type="entry name" value="ERAP1-like_C_dom"/>
</dbReference>
<dbReference type="GO" id="GO:0005615">
    <property type="term" value="C:extracellular space"/>
    <property type="evidence" value="ECO:0007669"/>
    <property type="project" value="TreeGrafter"/>
</dbReference>
<dbReference type="STRING" id="1661398.A0A482V932"/>
<dbReference type="PANTHER" id="PTHR11533">
    <property type="entry name" value="PROTEASE M1 ZINC METALLOPROTEASE"/>
    <property type="match status" value="1"/>
</dbReference>
<organism evidence="3 4">
    <name type="scientific">Asbolus verrucosus</name>
    <name type="common">Desert ironclad beetle</name>
    <dbReference type="NCBI Taxonomy" id="1661398"/>
    <lineage>
        <taxon>Eukaryota</taxon>
        <taxon>Metazoa</taxon>
        <taxon>Ecdysozoa</taxon>
        <taxon>Arthropoda</taxon>
        <taxon>Hexapoda</taxon>
        <taxon>Insecta</taxon>
        <taxon>Pterygota</taxon>
        <taxon>Neoptera</taxon>
        <taxon>Endopterygota</taxon>
        <taxon>Coleoptera</taxon>
        <taxon>Polyphaga</taxon>
        <taxon>Cucujiformia</taxon>
        <taxon>Tenebrionidae</taxon>
        <taxon>Pimeliinae</taxon>
        <taxon>Asbolus</taxon>
    </lineage>
</organism>
<proteinExistence type="inferred from homology"/>
<evidence type="ECO:0000313" key="4">
    <source>
        <dbReference type="Proteomes" id="UP000292052"/>
    </source>
</evidence>